<proteinExistence type="predicted"/>
<evidence type="ECO:0000313" key="2">
    <source>
        <dbReference type="Proteomes" id="UP000805193"/>
    </source>
</evidence>
<accession>A0AC60NW97</accession>
<dbReference type="EMBL" id="JABSTQ010011435">
    <property type="protein sequence ID" value="KAG0411377.1"/>
    <property type="molecule type" value="Genomic_DNA"/>
</dbReference>
<protein>
    <submittedName>
        <fullName evidence="1">Uncharacterized protein</fullName>
    </submittedName>
</protein>
<dbReference type="Proteomes" id="UP000805193">
    <property type="component" value="Unassembled WGS sequence"/>
</dbReference>
<gene>
    <name evidence="1" type="ORF">HPB47_011483</name>
</gene>
<sequence length="150" mass="16491">MGCVLRQCTTQGFGVPAYGTSPSDSLYSSISSIAVLQLRGDLVELASQQPVAMLIACRKHVPQQTDKRIDTVCYVVGWLSEEADVWARRPEQEMTSRRRLARQPGSTNHGAGCSHTRMPGRDVARKTTSPERGCTRARGCVAGRRLVMRT</sequence>
<reference evidence="1 2" key="1">
    <citation type="journal article" date="2020" name="Cell">
        <title>Large-Scale Comparative Analyses of Tick Genomes Elucidate Their Genetic Diversity and Vector Capacities.</title>
        <authorList>
            <consortium name="Tick Genome and Microbiome Consortium (TIGMIC)"/>
            <person name="Jia N."/>
            <person name="Wang J."/>
            <person name="Shi W."/>
            <person name="Du L."/>
            <person name="Sun Y."/>
            <person name="Zhan W."/>
            <person name="Jiang J.F."/>
            <person name="Wang Q."/>
            <person name="Zhang B."/>
            <person name="Ji P."/>
            <person name="Bell-Sakyi L."/>
            <person name="Cui X.M."/>
            <person name="Yuan T.T."/>
            <person name="Jiang B.G."/>
            <person name="Yang W.F."/>
            <person name="Lam T.T."/>
            <person name="Chang Q.C."/>
            <person name="Ding S.J."/>
            <person name="Wang X.J."/>
            <person name="Zhu J.G."/>
            <person name="Ruan X.D."/>
            <person name="Zhao L."/>
            <person name="Wei J.T."/>
            <person name="Ye R.Z."/>
            <person name="Que T.C."/>
            <person name="Du C.H."/>
            <person name="Zhou Y.H."/>
            <person name="Cheng J.X."/>
            <person name="Dai P.F."/>
            <person name="Guo W.B."/>
            <person name="Han X.H."/>
            <person name="Huang E.J."/>
            <person name="Li L.F."/>
            <person name="Wei W."/>
            <person name="Gao Y.C."/>
            <person name="Liu J.Z."/>
            <person name="Shao H.Z."/>
            <person name="Wang X."/>
            <person name="Wang C.C."/>
            <person name="Yang T.C."/>
            <person name="Huo Q.B."/>
            <person name="Li W."/>
            <person name="Chen H.Y."/>
            <person name="Chen S.E."/>
            <person name="Zhou L.G."/>
            <person name="Ni X.B."/>
            <person name="Tian J.H."/>
            <person name="Sheng Y."/>
            <person name="Liu T."/>
            <person name="Pan Y.S."/>
            <person name="Xia L.Y."/>
            <person name="Li J."/>
            <person name="Zhao F."/>
            <person name="Cao W.C."/>
        </authorList>
    </citation>
    <scope>NUCLEOTIDE SEQUENCE [LARGE SCALE GENOMIC DNA]</scope>
    <source>
        <strain evidence="1">Iper-2018</strain>
    </source>
</reference>
<evidence type="ECO:0000313" key="1">
    <source>
        <dbReference type="EMBL" id="KAG0411377.1"/>
    </source>
</evidence>
<name>A0AC60NW97_IXOPE</name>
<organism evidence="1 2">
    <name type="scientific">Ixodes persulcatus</name>
    <name type="common">Taiga tick</name>
    <dbReference type="NCBI Taxonomy" id="34615"/>
    <lineage>
        <taxon>Eukaryota</taxon>
        <taxon>Metazoa</taxon>
        <taxon>Ecdysozoa</taxon>
        <taxon>Arthropoda</taxon>
        <taxon>Chelicerata</taxon>
        <taxon>Arachnida</taxon>
        <taxon>Acari</taxon>
        <taxon>Parasitiformes</taxon>
        <taxon>Ixodida</taxon>
        <taxon>Ixodoidea</taxon>
        <taxon>Ixodidae</taxon>
        <taxon>Ixodinae</taxon>
        <taxon>Ixodes</taxon>
    </lineage>
</organism>
<comment type="caution">
    <text evidence="1">The sequence shown here is derived from an EMBL/GenBank/DDBJ whole genome shotgun (WGS) entry which is preliminary data.</text>
</comment>
<keyword evidence="2" id="KW-1185">Reference proteome</keyword>